<keyword evidence="1" id="KW-0812">Transmembrane</keyword>
<accession>A0A495IUU5</accession>
<dbReference type="EMBL" id="RBKU01000001">
    <property type="protein sequence ID" value="RKR80537.1"/>
    <property type="molecule type" value="Genomic_DNA"/>
</dbReference>
<evidence type="ECO:0000313" key="3">
    <source>
        <dbReference type="EMBL" id="RKR80537.1"/>
    </source>
</evidence>
<evidence type="ECO:0000256" key="1">
    <source>
        <dbReference type="SAM" id="Phobius"/>
    </source>
</evidence>
<gene>
    <name evidence="2" type="ORF">BDD43_0465</name>
    <name evidence="3" type="ORF">BDD43_0658</name>
    <name evidence="4" type="ORF">BDD43_2557</name>
</gene>
<keyword evidence="5" id="KW-1185">Reference proteome</keyword>
<protein>
    <submittedName>
        <fullName evidence="3">Uncharacterized protein</fullName>
    </submittedName>
</protein>
<dbReference type="EMBL" id="RBKU01000001">
    <property type="protein sequence ID" value="RKR82380.1"/>
    <property type="molecule type" value="Genomic_DNA"/>
</dbReference>
<dbReference type="AlphaFoldDB" id="A0A495IUU5"/>
<evidence type="ECO:0000313" key="5">
    <source>
        <dbReference type="Proteomes" id="UP000268007"/>
    </source>
</evidence>
<keyword evidence="1" id="KW-0472">Membrane</keyword>
<comment type="caution">
    <text evidence="3">The sequence shown here is derived from an EMBL/GenBank/DDBJ whole genome shotgun (WGS) entry which is preliminary data.</text>
</comment>
<dbReference type="EMBL" id="RBKU01000001">
    <property type="protein sequence ID" value="RKR80365.1"/>
    <property type="molecule type" value="Genomic_DNA"/>
</dbReference>
<proteinExistence type="predicted"/>
<organism evidence="3 5">
    <name type="scientific">Mucilaginibacter gracilis</name>
    <dbReference type="NCBI Taxonomy" id="423350"/>
    <lineage>
        <taxon>Bacteria</taxon>
        <taxon>Pseudomonadati</taxon>
        <taxon>Bacteroidota</taxon>
        <taxon>Sphingobacteriia</taxon>
        <taxon>Sphingobacteriales</taxon>
        <taxon>Sphingobacteriaceae</taxon>
        <taxon>Mucilaginibacter</taxon>
    </lineage>
</organism>
<evidence type="ECO:0000313" key="2">
    <source>
        <dbReference type="EMBL" id="RKR80365.1"/>
    </source>
</evidence>
<dbReference type="Proteomes" id="UP000268007">
    <property type="component" value="Unassembled WGS sequence"/>
</dbReference>
<name>A0A495IUU5_9SPHI</name>
<feature type="transmembrane region" description="Helical" evidence="1">
    <location>
        <begin position="314"/>
        <end position="335"/>
    </location>
</feature>
<sequence length="336" mass="38871">MPTNWKPLLKLKLKRISSVVLKRFIIFLLIANPSYNRCLAQHVTIFGKAPIRVEAQGVLLKQMNSRTLVGDIRNEIRQKIIPIYIAGNWIAIRTTNVPFGTINISEPGHKEKYNNLMLNHYQINKLYERSYYTTTSVHGQGYILQFDSLNKVLKQVKSNKRLLKEGVDIGYISLKINDFFFVDFYDYNTDTLVRRYYIKRLKVIPEIKVYHQQLKEQIHESQVQTGGIQKLFFSPGGKLVAATNAKPEFRDSAVKYLLINLKTRDTLQQIGPTLLMLPELAANTDYELQFSYVIQPESMGLLYLSVKPYWYQSAIFYFIATIAFTLLVITVILVLS</sequence>
<reference evidence="3 5" key="1">
    <citation type="submission" date="2018-10" db="EMBL/GenBank/DDBJ databases">
        <title>Genomic Encyclopedia of Archaeal and Bacterial Type Strains, Phase II (KMG-II): from individual species to whole genera.</title>
        <authorList>
            <person name="Goeker M."/>
        </authorList>
    </citation>
    <scope>NUCLEOTIDE SEQUENCE [LARGE SCALE GENOMIC DNA]</scope>
    <source>
        <strain evidence="3 5">DSM 18602</strain>
    </source>
</reference>
<keyword evidence="1" id="KW-1133">Transmembrane helix</keyword>
<evidence type="ECO:0000313" key="4">
    <source>
        <dbReference type="EMBL" id="RKR82380.1"/>
    </source>
</evidence>